<dbReference type="EMBL" id="BMCU01000001">
    <property type="protein sequence ID" value="GGF95873.1"/>
    <property type="molecule type" value="Genomic_DNA"/>
</dbReference>
<evidence type="ECO:0000313" key="2">
    <source>
        <dbReference type="EMBL" id="GGF95873.1"/>
    </source>
</evidence>
<feature type="transmembrane region" description="Helical" evidence="1">
    <location>
        <begin position="17"/>
        <end position="41"/>
    </location>
</feature>
<feature type="transmembrane region" description="Helical" evidence="1">
    <location>
        <begin position="96"/>
        <end position="115"/>
    </location>
</feature>
<keyword evidence="1" id="KW-1133">Transmembrane helix</keyword>
<keyword evidence="1" id="KW-0812">Transmembrane</keyword>
<keyword evidence="3" id="KW-1185">Reference proteome</keyword>
<dbReference type="Proteomes" id="UP000654257">
    <property type="component" value="Unassembled WGS sequence"/>
</dbReference>
<dbReference type="RefSeq" id="WP_188543295.1">
    <property type="nucleotide sequence ID" value="NZ_BMCU01000001.1"/>
</dbReference>
<proteinExistence type="predicted"/>
<gene>
    <name evidence="2" type="ORF">GCM10007304_07180</name>
</gene>
<reference evidence="2" key="1">
    <citation type="journal article" date="2014" name="Int. J. Syst. Evol. Microbiol.">
        <title>Complete genome sequence of Corynebacterium casei LMG S-19264T (=DSM 44701T), isolated from a smear-ripened cheese.</title>
        <authorList>
            <consortium name="US DOE Joint Genome Institute (JGI-PGF)"/>
            <person name="Walter F."/>
            <person name="Albersmeier A."/>
            <person name="Kalinowski J."/>
            <person name="Ruckert C."/>
        </authorList>
    </citation>
    <scope>NUCLEOTIDE SEQUENCE</scope>
    <source>
        <strain evidence="2">CCM 7905</strain>
    </source>
</reference>
<evidence type="ECO:0000256" key="1">
    <source>
        <dbReference type="SAM" id="Phobius"/>
    </source>
</evidence>
<feature type="transmembrane region" description="Helical" evidence="1">
    <location>
        <begin position="61"/>
        <end position="84"/>
    </location>
</feature>
<protein>
    <submittedName>
        <fullName evidence="2">Uncharacterized protein</fullName>
    </submittedName>
</protein>
<dbReference type="AlphaFoldDB" id="A0A917FPG4"/>
<comment type="caution">
    <text evidence="2">The sequence shown here is derived from an EMBL/GenBank/DDBJ whole genome shotgun (WGS) entry which is preliminary data.</text>
</comment>
<feature type="transmembrane region" description="Helical" evidence="1">
    <location>
        <begin position="121"/>
        <end position="138"/>
    </location>
</feature>
<accession>A0A917FPG4</accession>
<name>A0A917FPG4_9NOCA</name>
<sequence>MTDSYETPISRPRVVTIVFWVWTASAVVLLLLGLLSVTISGDTVRQSVTSAGLSAADADGYVTLFRAVGALILVVGAAIGFMTGRVGKGDIRFRRALAALSMVFALVLIGATLVGVIVVPILGLLSAVLLLVAAVLSFRPSAEPWFSRD</sequence>
<evidence type="ECO:0000313" key="3">
    <source>
        <dbReference type="Proteomes" id="UP000654257"/>
    </source>
</evidence>
<organism evidence="2 3">
    <name type="scientific">Rhodococcoides trifolii</name>
    <dbReference type="NCBI Taxonomy" id="908250"/>
    <lineage>
        <taxon>Bacteria</taxon>
        <taxon>Bacillati</taxon>
        <taxon>Actinomycetota</taxon>
        <taxon>Actinomycetes</taxon>
        <taxon>Mycobacteriales</taxon>
        <taxon>Nocardiaceae</taxon>
        <taxon>Rhodococcoides</taxon>
    </lineage>
</organism>
<keyword evidence="1" id="KW-0472">Membrane</keyword>
<reference evidence="2" key="2">
    <citation type="submission" date="2020-09" db="EMBL/GenBank/DDBJ databases">
        <authorList>
            <person name="Sun Q."/>
            <person name="Sedlacek I."/>
        </authorList>
    </citation>
    <scope>NUCLEOTIDE SEQUENCE</scope>
    <source>
        <strain evidence="2">CCM 7905</strain>
    </source>
</reference>